<dbReference type="InterPro" id="IPR039357">
    <property type="entry name" value="SRD5A/TECR"/>
</dbReference>
<evidence type="ECO:0000256" key="2">
    <source>
        <dbReference type="ARBA" id="ARBA00007742"/>
    </source>
</evidence>
<evidence type="ECO:0000259" key="7">
    <source>
        <dbReference type="Pfam" id="PF02544"/>
    </source>
</evidence>
<keyword evidence="3 6" id="KW-0812">Transmembrane</keyword>
<evidence type="ECO:0000313" key="9">
    <source>
        <dbReference type="Proteomes" id="UP000308730"/>
    </source>
</evidence>
<dbReference type="PANTHER" id="PTHR10556">
    <property type="entry name" value="3-OXO-5-ALPHA-STEROID 4-DEHYDROGENASE"/>
    <property type="match status" value="1"/>
</dbReference>
<feature type="transmembrane region" description="Helical" evidence="6">
    <location>
        <begin position="164"/>
        <end position="181"/>
    </location>
</feature>
<reference evidence="8 9" key="1">
    <citation type="submission" date="2019-02" db="EMBL/GenBank/DDBJ databases">
        <title>Genome sequencing of the rare red list fungi Antrodiella citrinella (Flaviporus citrinellus).</title>
        <authorList>
            <person name="Buettner E."/>
            <person name="Kellner H."/>
        </authorList>
    </citation>
    <scope>NUCLEOTIDE SEQUENCE [LARGE SCALE GENOMIC DNA]</scope>
    <source>
        <strain evidence="8 9">DSM 108506</strain>
    </source>
</reference>
<feature type="transmembrane region" description="Helical" evidence="6">
    <location>
        <begin position="20"/>
        <end position="37"/>
    </location>
</feature>
<feature type="transmembrane region" description="Helical" evidence="6">
    <location>
        <begin position="125"/>
        <end position="144"/>
    </location>
</feature>
<keyword evidence="4 6" id="KW-1133">Transmembrane helix</keyword>
<feature type="domain" description="3-oxo-5-alpha-steroid 4-dehydrogenase C-terminal" evidence="7">
    <location>
        <begin position="125"/>
        <end position="301"/>
    </location>
</feature>
<dbReference type="PROSITE" id="PS50244">
    <property type="entry name" value="S5A_REDUCTASE"/>
    <property type="match status" value="1"/>
</dbReference>
<comment type="subcellular location">
    <subcellularLocation>
        <location evidence="1">Membrane</location>
        <topology evidence="1">Multi-pass membrane protein</topology>
    </subcellularLocation>
</comment>
<protein>
    <recommendedName>
        <fullName evidence="7">3-oxo-5-alpha-steroid 4-dehydrogenase C-terminal domain-containing protein</fullName>
    </recommendedName>
</protein>
<dbReference type="Proteomes" id="UP000308730">
    <property type="component" value="Unassembled WGS sequence"/>
</dbReference>
<evidence type="ECO:0000256" key="5">
    <source>
        <dbReference type="ARBA" id="ARBA00023136"/>
    </source>
</evidence>
<organism evidence="8 9">
    <name type="scientific">Antrodiella citrinella</name>
    <dbReference type="NCBI Taxonomy" id="2447956"/>
    <lineage>
        <taxon>Eukaryota</taxon>
        <taxon>Fungi</taxon>
        <taxon>Dikarya</taxon>
        <taxon>Basidiomycota</taxon>
        <taxon>Agaricomycotina</taxon>
        <taxon>Agaricomycetes</taxon>
        <taxon>Polyporales</taxon>
        <taxon>Steccherinaceae</taxon>
        <taxon>Antrodiella</taxon>
    </lineage>
</organism>
<keyword evidence="5 6" id="KW-0472">Membrane</keyword>
<dbReference type="Pfam" id="PF02544">
    <property type="entry name" value="Steroid_dh"/>
    <property type="match status" value="1"/>
</dbReference>
<dbReference type="OrthoDB" id="5788137at2759"/>
<comment type="similarity">
    <text evidence="2">Belongs to the steroid 5-alpha reductase family.</text>
</comment>
<gene>
    <name evidence="8" type="ORF">EUX98_g1140</name>
</gene>
<evidence type="ECO:0000256" key="6">
    <source>
        <dbReference type="SAM" id="Phobius"/>
    </source>
</evidence>
<name>A0A4S4N267_9APHY</name>
<evidence type="ECO:0000256" key="4">
    <source>
        <dbReference type="ARBA" id="ARBA00022989"/>
    </source>
</evidence>
<keyword evidence="9" id="KW-1185">Reference proteome</keyword>
<evidence type="ECO:0000256" key="1">
    <source>
        <dbReference type="ARBA" id="ARBA00004141"/>
    </source>
</evidence>
<evidence type="ECO:0000256" key="3">
    <source>
        <dbReference type="ARBA" id="ARBA00022692"/>
    </source>
</evidence>
<dbReference type="GO" id="GO:0006629">
    <property type="term" value="P:lipid metabolic process"/>
    <property type="evidence" value="ECO:0007669"/>
    <property type="project" value="InterPro"/>
</dbReference>
<dbReference type="PANTHER" id="PTHR10556:SF43">
    <property type="entry name" value="STEROID 5-ALPHA-REDUCTASE DET2"/>
    <property type="match status" value="1"/>
</dbReference>
<sequence>MQLFQNVSQAIGLYDVVRKWFIVIPAVVCPVNFFIDAPFGRFTPQTNSLFLVDGVKAWMIMESVVFPAFVYAFLKSPLSATSFGSAPPLTLAHPPTFLASLYLIHYLNRAIISPLRTPSRSKSHLLVPLLAVSYQVVNASLMGAYLSSSQADAYLQGAFKSPRFWAGIAVWALGLMGNILHDEVLLNIRRKAKAKGKAREDDSNGKNKQEHYAIPHGYLYNYISFPNYFCEWAEWLGFAIAAAPAPSFTSFAALLLTTQAPYIFFSSEFFTMIPRAWKGHQWYKNRFPDYPRERKAVIPFLI</sequence>
<dbReference type="InterPro" id="IPR001104">
    <property type="entry name" value="3-oxo-5_a-steroid_4-DH_C"/>
</dbReference>
<proteinExistence type="inferred from homology"/>
<dbReference type="AlphaFoldDB" id="A0A4S4N267"/>
<accession>A0A4S4N267</accession>
<dbReference type="EMBL" id="SGPM01000011">
    <property type="protein sequence ID" value="THH33036.1"/>
    <property type="molecule type" value="Genomic_DNA"/>
</dbReference>
<comment type="caution">
    <text evidence="8">The sequence shown here is derived from an EMBL/GenBank/DDBJ whole genome shotgun (WGS) entry which is preliminary data.</text>
</comment>
<evidence type="ECO:0000313" key="8">
    <source>
        <dbReference type="EMBL" id="THH33036.1"/>
    </source>
</evidence>
<dbReference type="GO" id="GO:0016627">
    <property type="term" value="F:oxidoreductase activity, acting on the CH-CH group of donors"/>
    <property type="evidence" value="ECO:0007669"/>
    <property type="project" value="InterPro"/>
</dbReference>
<feature type="transmembrane region" description="Helical" evidence="6">
    <location>
        <begin position="49"/>
        <end position="74"/>
    </location>
</feature>
<dbReference type="GO" id="GO:0016020">
    <property type="term" value="C:membrane"/>
    <property type="evidence" value="ECO:0007669"/>
    <property type="project" value="UniProtKB-SubCell"/>
</dbReference>
<dbReference type="Gene3D" id="1.20.120.1630">
    <property type="match status" value="1"/>
</dbReference>